<dbReference type="EMBL" id="CP031761">
    <property type="protein sequence ID" value="AXR02705.1"/>
    <property type="molecule type" value="Genomic_DNA"/>
</dbReference>
<reference evidence="1 2" key="1">
    <citation type="submission" date="2018-08" db="EMBL/GenBank/DDBJ databases">
        <title>Whole Genome Sequences of Two Pseudoalteromonas piscicida Strains, DE1-A and DE2-A, which Exhibit Strong Antibacterial Activity against Vibrio vulnificus.</title>
        <authorList>
            <person name="Richards G.P."/>
            <person name="Needleman D.S."/>
            <person name="Watson M.A."/>
            <person name="Polson S.W."/>
        </authorList>
    </citation>
    <scope>NUCLEOTIDE SEQUENCE [LARGE SCALE GENOMIC DNA]</scope>
    <source>
        <strain evidence="1 2">DE2-A</strain>
    </source>
</reference>
<accession>A0AAD0W3W4</accession>
<dbReference type="AlphaFoldDB" id="A0AAD0W3W4"/>
<name>A0AAD0W3W4_PSEO7</name>
<dbReference type="Proteomes" id="UP000258102">
    <property type="component" value="Chromosome 1"/>
</dbReference>
<proteinExistence type="predicted"/>
<organism evidence="1 2">
    <name type="scientific">Pseudoalteromonas piscicida</name>
    <dbReference type="NCBI Taxonomy" id="43662"/>
    <lineage>
        <taxon>Bacteria</taxon>
        <taxon>Pseudomonadati</taxon>
        <taxon>Pseudomonadota</taxon>
        <taxon>Gammaproteobacteria</taxon>
        <taxon>Alteromonadales</taxon>
        <taxon>Pseudoalteromonadaceae</taxon>
        <taxon>Pseudoalteromonas</taxon>
    </lineage>
</organism>
<evidence type="ECO:0008006" key="3">
    <source>
        <dbReference type="Google" id="ProtNLM"/>
    </source>
</evidence>
<dbReference type="SUPFAM" id="SSF82171">
    <property type="entry name" value="DPP6 N-terminal domain-like"/>
    <property type="match status" value="1"/>
</dbReference>
<evidence type="ECO:0000313" key="1">
    <source>
        <dbReference type="EMBL" id="AXR02705.1"/>
    </source>
</evidence>
<protein>
    <recommendedName>
        <fullName evidence="3">WD40-like Beta Propeller Repeat</fullName>
    </recommendedName>
</protein>
<dbReference type="RefSeq" id="WP_117332957.1">
    <property type="nucleotide sequence ID" value="NZ_CP031761.1"/>
</dbReference>
<sequence length="275" mass="31499">MKQMSIAIALFCSLIICDKGYTQNNYGLGQKPPGLIPELFAPGVVSTDEHSETEVLFLPDMSELSFTRSGGEYQKPTWIVMQYKNNQWIEKSIPEADMRAYQEQFSPPVSHIQNIEPFKDIPIRGYTTSAKGTHYFYVLDLKDGSGYLSYSRLVDGKYETPHKMSKAINQGKYIAHPYIAPDESYIMWDAEKEGENTPDIYISFRNQDGTWTNAINMGGSINTAAYEQRPKVSPDGKYLFFWRGDNKVRKDGTSYWEGNPYWMDAKVIETLRPTR</sequence>
<evidence type="ECO:0000313" key="2">
    <source>
        <dbReference type="Proteomes" id="UP000258102"/>
    </source>
</evidence>
<gene>
    <name evidence="1" type="ORF">D0511_12005</name>
</gene>